<protein>
    <submittedName>
        <fullName evidence="1">Uncharacterized protein</fullName>
    </submittedName>
</protein>
<evidence type="ECO:0000313" key="2">
    <source>
        <dbReference type="Proteomes" id="UP000799324"/>
    </source>
</evidence>
<sequence>MHNDAIRVAKDIENQEWASEDFFPLILPKEERPESEQMMLRLRCYIHRYFREQPEKLTAAATKRTEEQAREMSDWIRWMERLYKVKCSEEPAGPKASGEPVREGKDE</sequence>
<keyword evidence="2" id="KW-1185">Reference proteome</keyword>
<reference evidence="1" key="1">
    <citation type="journal article" date="2020" name="Stud. Mycol.">
        <title>101 Dothideomycetes genomes: a test case for predicting lifestyles and emergence of pathogens.</title>
        <authorList>
            <person name="Haridas S."/>
            <person name="Albert R."/>
            <person name="Binder M."/>
            <person name="Bloem J."/>
            <person name="Labutti K."/>
            <person name="Salamov A."/>
            <person name="Andreopoulos B."/>
            <person name="Baker S."/>
            <person name="Barry K."/>
            <person name="Bills G."/>
            <person name="Bluhm B."/>
            <person name="Cannon C."/>
            <person name="Castanera R."/>
            <person name="Culley D."/>
            <person name="Daum C."/>
            <person name="Ezra D."/>
            <person name="Gonzalez J."/>
            <person name="Henrissat B."/>
            <person name="Kuo A."/>
            <person name="Liang C."/>
            <person name="Lipzen A."/>
            <person name="Lutzoni F."/>
            <person name="Magnuson J."/>
            <person name="Mondo S."/>
            <person name="Nolan M."/>
            <person name="Ohm R."/>
            <person name="Pangilinan J."/>
            <person name="Park H.-J."/>
            <person name="Ramirez L."/>
            <person name="Alfaro M."/>
            <person name="Sun H."/>
            <person name="Tritt A."/>
            <person name="Yoshinaga Y."/>
            <person name="Zwiers L.-H."/>
            <person name="Turgeon B."/>
            <person name="Goodwin S."/>
            <person name="Spatafora J."/>
            <person name="Crous P."/>
            <person name="Grigoriev I."/>
        </authorList>
    </citation>
    <scope>NUCLEOTIDE SEQUENCE</scope>
    <source>
        <strain evidence="1">CBS 122681</strain>
    </source>
</reference>
<proteinExistence type="predicted"/>
<organism evidence="1 2">
    <name type="scientific">Lophiostoma macrostomum CBS 122681</name>
    <dbReference type="NCBI Taxonomy" id="1314788"/>
    <lineage>
        <taxon>Eukaryota</taxon>
        <taxon>Fungi</taxon>
        <taxon>Dikarya</taxon>
        <taxon>Ascomycota</taxon>
        <taxon>Pezizomycotina</taxon>
        <taxon>Dothideomycetes</taxon>
        <taxon>Pleosporomycetidae</taxon>
        <taxon>Pleosporales</taxon>
        <taxon>Lophiostomataceae</taxon>
        <taxon>Lophiostoma</taxon>
    </lineage>
</organism>
<dbReference type="EMBL" id="MU004330">
    <property type="protein sequence ID" value="KAF2657005.1"/>
    <property type="molecule type" value="Genomic_DNA"/>
</dbReference>
<accession>A0A6A6TAJ7</accession>
<name>A0A6A6TAJ7_9PLEO</name>
<gene>
    <name evidence="1" type="ORF">K491DRAFT_777568</name>
</gene>
<dbReference type="AlphaFoldDB" id="A0A6A6TAJ7"/>
<evidence type="ECO:0000313" key="1">
    <source>
        <dbReference type="EMBL" id="KAF2657005.1"/>
    </source>
</evidence>
<dbReference type="Proteomes" id="UP000799324">
    <property type="component" value="Unassembled WGS sequence"/>
</dbReference>